<accession>A0A5S9MLU9</accession>
<dbReference type="PANTHER" id="PTHR24421:SF55">
    <property type="entry name" value="SENSOR HISTIDINE KINASE YDFH"/>
    <property type="match status" value="1"/>
</dbReference>
<keyword evidence="8" id="KW-0175">Coiled coil</keyword>
<sequence length="392" mass="45651">MTTPKMDPKLLDSIIMKMLSTVDGSKDEVFRIGEQSRQQYESLVEELKQIKQQVNEVIDFGDKLEVHTRHARNRLSEVSRNFNKFSEEEIREAYEKKAHNLQVELTMIQQREKQLRERRDDLERRLLSLQDVIERSETLVSQITVVLNYLNQDLRQVGVLLEDAQAKQDFGLRIIEAQEEERKRVSREIHDGPAQMLANVMMRSELIERIFRDRGTEEGFKEIRSLRQNVRNALYEVRRIIYDLRPMALDDLGLIPTLRKYLNTIEEYDGKTKITFQCLGDTESERIASQFEVALFRLAQEAVTNSLKHSEAEEISVKVEVTKDFVTLIIKDDGKGFDMKDVKTNKNKSFGLLGMKERVDLLEGKMTIDSKIGLGTFIMIRVPLTLQNKIVK</sequence>
<dbReference type="InterPro" id="IPR005467">
    <property type="entry name" value="His_kinase_dom"/>
</dbReference>
<dbReference type="Pfam" id="PF02518">
    <property type="entry name" value="HATPase_c"/>
    <property type="match status" value="1"/>
</dbReference>
<dbReference type="PIRSF" id="PIRSF003169">
    <property type="entry name" value="STHK_DegS"/>
    <property type="match status" value="1"/>
</dbReference>
<comment type="subcellular location">
    <subcellularLocation>
        <location evidence="7">Cytoplasm</location>
    </subcellularLocation>
</comment>
<keyword evidence="7" id="KW-0904">Protein phosphatase</keyword>
<dbReference type="CDD" id="cd16917">
    <property type="entry name" value="HATPase_UhpB-NarQ-NarX-like"/>
    <property type="match status" value="1"/>
</dbReference>
<evidence type="ECO:0000256" key="2">
    <source>
        <dbReference type="ARBA" id="ARBA00022679"/>
    </source>
</evidence>
<dbReference type="InterPro" id="IPR050482">
    <property type="entry name" value="Sensor_HK_TwoCompSys"/>
</dbReference>
<dbReference type="EC" id="2.7.13.3" evidence="7"/>
<organism evidence="10 11">
    <name type="scientific">Bacillus safensis</name>
    <dbReference type="NCBI Taxonomy" id="561879"/>
    <lineage>
        <taxon>Bacteria</taxon>
        <taxon>Bacillati</taxon>
        <taxon>Bacillota</taxon>
        <taxon>Bacilli</taxon>
        <taxon>Bacillales</taxon>
        <taxon>Bacillaceae</taxon>
        <taxon>Bacillus</taxon>
    </lineage>
</organism>
<name>A0A5S9MLU9_BACIA</name>
<dbReference type="Gene3D" id="1.20.5.1930">
    <property type="match status" value="1"/>
</dbReference>
<keyword evidence="7" id="KW-0378">Hydrolase</keyword>
<dbReference type="EC" id="3.1.3.-" evidence="7"/>
<evidence type="ECO:0000259" key="9">
    <source>
        <dbReference type="PROSITE" id="PS50109"/>
    </source>
</evidence>
<dbReference type="InterPro" id="IPR003594">
    <property type="entry name" value="HATPase_dom"/>
</dbReference>
<dbReference type="Pfam" id="PF05384">
    <property type="entry name" value="DegS"/>
    <property type="match status" value="1"/>
</dbReference>
<evidence type="ECO:0000256" key="7">
    <source>
        <dbReference type="PIRNR" id="PIRNR003169"/>
    </source>
</evidence>
<dbReference type="GO" id="GO:0000155">
    <property type="term" value="F:phosphorelay sensor kinase activity"/>
    <property type="evidence" value="ECO:0007669"/>
    <property type="project" value="UniProtKB-UniRule"/>
</dbReference>
<dbReference type="GO" id="GO:0046983">
    <property type="term" value="F:protein dimerization activity"/>
    <property type="evidence" value="ECO:0007669"/>
    <property type="project" value="InterPro"/>
</dbReference>
<keyword evidence="5 7" id="KW-0067">ATP-binding</keyword>
<protein>
    <recommendedName>
        <fullName evidence="7">Signal transduction histidine-protein kinase/phosphatase DegS</fullName>
        <ecNumber evidence="7">2.7.13.3</ecNumber>
        <ecNumber evidence="7">3.1.3.-</ecNumber>
    </recommendedName>
</protein>
<dbReference type="SUPFAM" id="SSF55874">
    <property type="entry name" value="ATPase domain of HSP90 chaperone/DNA topoisomerase II/histidine kinase"/>
    <property type="match status" value="1"/>
</dbReference>
<dbReference type="InterPro" id="IPR016381">
    <property type="entry name" value="Sig_transdc_His_kinase_DegS"/>
</dbReference>
<dbReference type="GO" id="GO:0005737">
    <property type="term" value="C:cytoplasm"/>
    <property type="evidence" value="ECO:0007669"/>
    <property type="project" value="UniProtKB-SubCell"/>
</dbReference>
<evidence type="ECO:0000256" key="4">
    <source>
        <dbReference type="ARBA" id="ARBA00022777"/>
    </source>
</evidence>
<dbReference type="Pfam" id="PF07730">
    <property type="entry name" value="HisKA_3"/>
    <property type="match status" value="1"/>
</dbReference>
<dbReference type="Gene3D" id="3.30.565.10">
    <property type="entry name" value="Histidine kinase-like ATPase, C-terminal domain"/>
    <property type="match status" value="1"/>
</dbReference>
<reference evidence="10 11" key="1">
    <citation type="submission" date="2019-12" db="EMBL/GenBank/DDBJ databases">
        <title>Full genome sequence of a Bacillus safensis strain isolated from commercially available natto in Indonesia.</title>
        <authorList>
            <person name="Yoshida M."/>
            <person name="Uomi M."/>
            <person name="Waturangi D."/>
            <person name="Ekaputri J.J."/>
            <person name="Setiamarga D.H.E."/>
        </authorList>
    </citation>
    <scope>NUCLEOTIDE SEQUENCE [LARGE SCALE GENOMIC DNA]</scope>
    <source>
        <strain evidence="10 11">IDN1</strain>
    </source>
</reference>
<evidence type="ECO:0000313" key="11">
    <source>
        <dbReference type="Proteomes" id="UP000464658"/>
    </source>
</evidence>
<evidence type="ECO:0000256" key="5">
    <source>
        <dbReference type="ARBA" id="ARBA00022840"/>
    </source>
</evidence>
<dbReference type="GO" id="GO:0004721">
    <property type="term" value="F:phosphoprotein phosphatase activity"/>
    <property type="evidence" value="ECO:0007669"/>
    <property type="project" value="UniProtKB-UniRule"/>
</dbReference>
<dbReference type="PROSITE" id="PS50109">
    <property type="entry name" value="HIS_KIN"/>
    <property type="match status" value="1"/>
</dbReference>
<evidence type="ECO:0000256" key="6">
    <source>
        <dbReference type="ARBA" id="ARBA00023012"/>
    </source>
</evidence>
<dbReference type="PANTHER" id="PTHR24421">
    <property type="entry name" value="NITRATE/NITRITE SENSOR PROTEIN NARX-RELATED"/>
    <property type="match status" value="1"/>
</dbReference>
<dbReference type="InterPro" id="IPR011712">
    <property type="entry name" value="Sig_transdc_His_kin_sub3_dim/P"/>
</dbReference>
<evidence type="ECO:0000256" key="8">
    <source>
        <dbReference type="SAM" id="Coils"/>
    </source>
</evidence>
<dbReference type="GO" id="GO:0016020">
    <property type="term" value="C:membrane"/>
    <property type="evidence" value="ECO:0007669"/>
    <property type="project" value="InterPro"/>
</dbReference>
<keyword evidence="2 7" id="KW-0808">Transferase</keyword>
<dbReference type="GO" id="GO:0005524">
    <property type="term" value="F:ATP binding"/>
    <property type="evidence" value="ECO:0007669"/>
    <property type="project" value="UniProtKB-UniRule"/>
</dbReference>
<feature type="domain" description="Histidine kinase" evidence="9">
    <location>
        <begin position="184"/>
        <end position="386"/>
    </location>
</feature>
<feature type="coiled-coil region" evidence="8">
    <location>
        <begin position="91"/>
        <end position="139"/>
    </location>
</feature>
<comment type="function">
    <text evidence="7">Member of the two-component regulatory system DegS/DegU, which plays an important role in the transition growth phase.</text>
</comment>
<dbReference type="Proteomes" id="UP000464658">
    <property type="component" value="Chromosome"/>
</dbReference>
<keyword evidence="4 7" id="KW-0418">Kinase</keyword>
<dbReference type="AlphaFoldDB" id="A0A5S9MLU9"/>
<evidence type="ECO:0000256" key="3">
    <source>
        <dbReference type="ARBA" id="ARBA00022741"/>
    </source>
</evidence>
<dbReference type="InterPro" id="IPR008595">
    <property type="entry name" value="DegS"/>
</dbReference>
<keyword evidence="3 7" id="KW-0547">Nucleotide-binding</keyword>
<gene>
    <name evidence="10" type="primary">degS</name>
    <name evidence="10" type="ORF">BsIDN1_62440</name>
</gene>
<keyword evidence="6 7" id="KW-0902">Two-component regulatory system</keyword>
<proteinExistence type="predicted"/>
<dbReference type="EMBL" id="AP021906">
    <property type="protein sequence ID" value="BBP92626.1"/>
    <property type="molecule type" value="Genomic_DNA"/>
</dbReference>
<dbReference type="SMART" id="SM00387">
    <property type="entry name" value="HATPase_c"/>
    <property type="match status" value="1"/>
</dbReference>
<dbReference type="InterPro" id="IPR036890">
    <property type="entry name" value="HATPase_C_sf"/>
</dbReference>
<keyword evidence="7" id="KW-0963">Cytoplasm</keyword>
<evidence type="ECO:0000313" key="10">
    <source>
        <dbReference type="EMBL" id="BBP92626.1"/>
    </source>
</evidence>
<comment type="catalytic activity">
    <reaction evidence="1 7">
        <text>ATP + protein L-histidine = ADP + protein N-phospho-L-histidine.</text>
        <dbReference type="EC" id="2.7.13.3"/>
    </reaction>
</comment>
<evidence type="ECO:0000256" key="1">
    <source>
        <dbReference type="ARBA" id="ARBA00000085"/>
    </source>
</evidence>